<gene>
    <name evidence="1" type="ORF">MCY_00929</name>
</gene>
<dbReference type="RefSeq" id="WP_007347226.1">
    <property type="nucleotide sequence ID" value="NZ_CALY02000051.1"/>
</dbReference>
<organism evidence="1 2">
    <name type="scientific">Bartonella rattimassiliensis 15908</name>
    <dbReference type="NCBI Taxonomy" id="1094556"/>
    <lineage>
        <taxon>Bacteria</taxon>
        <taxon>Pseudomonadati</taxon>
        <taxon>Pseudomonadota</taxon>
        <taxon>Alphaproteobacteria</taxon>
        <taxon>Hyphomicrobiales</taxon>
        <taxon>Bartonellaceae</taxon>
        <taxon>Bartonella</taxon>
    </lineage>
</organism>
<name>J1JNP8_9HYPH</name>
<reference evidence="1 2" key="1">
    <citation type="submission" date="2012-03" db="EMBL/GenBank/DDBJ databases">
        <title>The Genome Sequence of Bartonella rattimassiliensis 15908.</title>
        <authorList>
            <consortium name="The Broad Institute Genome Sequencing Platform"/>
            <consortium name="The Broad Institute Genome Sequencing Center for Infectious Disease"/>
            <person name="Feldgarden M."/>
            <person name="Kirby J."/>
            <person name="Kosoy M."/>
            <person name="Birtles R."/>
            <person name="Probert W.S."/>
            <person name="Chiaraviglio L."/>
            <person name="Young S.K."/>
            <person name="Zeng Q."/>
            <person name="Gargeya S."/>
            <person name="Fitzgerald M."/>
            <person name="Haas B."/>
            <person name="Abouelleil A."/>
            <person name="Alvarado L."/>
            <person name="Arachchi H.M."/>
            <person name="Berlin A."/>
            <person name="Chapman S.B."/>
            <person name="Gearin G."/>
            <person name="Goldberg J."/>
            <person name="Griggs A."/>
            <person name="Gujja S."/>
            <person name="Hansen M."/>
            <person name="Heiman D."/>
            <person name="Howarth C."/>
            <person name="Larimer J."/>
            <person name="Lui A."/>
            <person name="MacDonald P.J.P."/>
            <person name="McCowen C."/>
            <person name="Montmayeur A."/>
            <person name="Murphy C."/>
            <person name="Neiman D."/>
            <person name="Pearson M."/>
            <person name="Priest M."/>
            <person name="Roberts A."/>
            <person name="Saif S."/>
            <person name="Shea T."/>
            <person name="Sisk P."/>
            <person name="Stolte C."/>
            <person name="Sykes S."/>
            <person name="Wortman J."/>
            <person name="Nusbaum C."/>
            <person name="Birren B."/>
        </authorList>
    </citation>
    <scope>NUCLEOTIDE SEQUENCE [LARGE SCALE GENOMIC DNA]</scope>
    <source>
        <strain evidence="1 2">15908</strain>
    </source>
</reference>
<dbReference type="PATRIC" id="fig|1094556.3.peg.1056"/>
<accession>J1JNP8</accession>
<dbReference type="EMBL" id="AILY01000021">
    <property type="protein sequence ID" value="EJF85915.1"/>
    <property type="molecule type" value="Genomic_DNA"/>
</dbReference>
<proteinExistence type="predicted"/>
<keyword evidence="2" id="KW-1185">Reference proteome</keyword>
<protein>
    <submittedName>
        <fullName evidence="1">Uncharacterized protein</fullName>
    </submittedName>
</protein>
<dbReference type="HOGENOM" id="CLU_2680228_0_0_5"/>
<dbReference type="OrthoDB" id="9983540at2"/>
<dbReference type="Proteomes" id="UP000001077">
    <property type="component" value="Unassembled WGS sequence"/>
</dbReference>
<dbReference type="AlphaFoldDB" id="J1JNP8"/>
<evidence type="ECO:0000313" key="2">
    <source>
        <dbReference type="Proteomes" id="UP000001077"/>
    </source>
</evidence>
<comment type="caution">
    <text evidence="1">The sequence shown here is derived from an EMBL/GenBank/DDBJ whole genome shotgun (WGS) entry which is preliminary data.</text>
</comment>
<sequence>MGELQGFQDHFGLEVAVMIDENSMISYHHLDHVRQSTYRCKIVCSASAMVNKIMQILKNFINTVQKMAEYYAAN</sequence>
<evidence type="ECO:0000313" key="1">
    <source>
        <dbReference type="EMBL" id="EJF85915.1"/>
    </source>
</evidence>